<dbReference type="GO" id="GO:0030769">
    <property type="term" value="F:macrocin O-methyltransferase activity"/>
    <property type="evidence" value="ECO:0007669"/>
    <property type="project" value="UniProtKB-EC"/>
</dbReference>
<dbReference type="SUPFAM" id="SSF53335">
    <property type="entry name" value="S-adenosyl-L-methionine-dependent methyltransferases"/>
    <property type="match status" value="1"/>
</dbReference>
<dbReference type="AlphaFoldDB" id="A0A1Y5RU55"/>
<keyword evidence="1" id="KW-0489">Methyltransferase</keyword>
<name>A0A1Y5RU55_9PROT</name>
<dbReference type="PANTHER" id="PTHR40036">
    <property type="entry name" value="MACROCIN O-METHYLTRANSFERASE"/>
    <property type="match status" value="1"/>
</dbReference>
<dbReference type="Proteomes" id="UP000193200">
    <property type="component" value="Unassembled WGS sequence"/>
</dbReference>
<proteinExistence type="predicted"/>
<dbReference type="InterPro" id="IPR008884">
    <property type="entry name" value="TylF_MeTrfase"/>
</dbReference>
<dbReference type="InterPro" id="IPR029063">
    <property type="entry name" value="SAM-dependent_MTases_sf"/>
</dbReference>
<dbReference type="EMBL" id="FWFR01000001">
    <property type="protein sequence ID" value="SLN25442.1"/>
    <property type="molecule type" value="Genomic_DNA"/>
</dbReference>
<evidence type="ECO:0000313" key="1">
    <source>
        <dbReference type="EMBL" id="SLN25442.1"/>
    </source>
</evidence>
<dbReference type="EC" id="2.1.1.101" evidence="1"/>
<protein>
    <submittedName>
        <fullName evidence="1">Macrocin O-methyltransferase</fullName>
        <ecNumber evidence="1">2.1.1.101</ecNumber>
    </submittedName>
</protein>
<dbReference type="RefSeq" id="WP_085882056.1">
    <property type="nucleotide sequence ID" value="NZ_FWFR01000001.1"/>
</dbReference>
<dbReference type="Pfam" id="PF05711">
    <property type="entry name" value="TylF"/>
    <property type="match status" value="1"/>
</dbReference>
<dbReference type="PANTHER" id="PTHR40036:SF1">
    <property type="entry name" value="MACROCIN O-METHYLTRANSFERASE"/>
    <property type="match status" value="1"/>
</dbReference>
<accession>A0A1Y5RU55</accession>
<dbReference type="InParanoid" id="A0A1Y5RU55"/>
<keyword evidence="2" id="KW-1185">Reference proteome</keyword>
<dbReference type="OrthoDB" id="9811332at2"/>
<organism evidence="1 2">
    <name type="scientific">Oceanibacterium hippocampi</name>
    <dbReference type="NCBI Taxonomy" id="745714"/>
    <lineage>
        <taxon>Bacteria</taxon>
        <taxon>Pseudomonadati</taxon>
        <taxon>Pseudomonadota</taxon>
        <taxon>Alphaproteobacteria</taxon>
        <taxon>Sneathiellales</taxon>
        <taxon>Sneathiellaceae</taxon>
        <taxon>Oceanibacterium</taxon>
    </lineage>
</organism>
<reference evidence="1 2" key="1">
    <citation type="submission" date="2017-03" db="EMBL/GenBank/DDBJ databases">
        <authorList>
            <person name="Afonso C.L."/>
            <person name="Miller P.J."/>
            <person name="Scott M.A."/>
            <person name="Spackman E."/>
            <person name="Goraichik I."/>
            <person name="Dimitrov K.M."/>
            <person name="Suarez D.L."/>
            <person name="Swayne D.E."/>
        </authorList>
    </citation>
    <scope>NUCLEOTIDE SEQUENCE [LARGE SCALE GENOMIC DNA]</scope>
    <source>
        <strain evidence="1 2">CECT 7691</strain>
    </source>
</reference>
<keyword evidence="1" id="KW-0808">Transferase</keyword>
<gene>
    <name evidence="1" type="primary">tylF_1</name>
    <name evidence="1" type="ORF">OCH7691_00749</name>
</gene>
<dbReference type="GO" id="GO:0032259">
    <property type="term" value="P:methylation"/>
    <property type="evidence" value="ECO:0007669"/>
    <property type="project" value="UniProtKB-KW"/>
</dbReference>
<sequence>MRAILKPRNLWKRYFGTPDRRRKAWHRHLEALAGDHKLHVYKSHIAWMLPGAFQAATDRWGVTPGIPIDRCFTLFSAAETLRHEGIKGDSIECGVRYGRGSHFILSGFAEPSRPHHLVDSFAGLSTPQPVDQVRQTGLANDWRAGDLAVTRAEVEHLLAGFGNCVYHPGWIPDSLAELTDTRFALAHIDVDLYEPTLASFRFLYDRMTPGGMMICDDYGLVSCPGARRAIDDFFADKPEKPLFLPTGQSLVIKFGASA</sequence>
<dbReference type="Gene3D" id="3.40.50.150">
    <property type="entry name" value="Vaccinia Virus protein VP39"/>
    <property type="match status" value="1"/>
</dbReference>
<evidence type="ECO:0000313" key="2">
    <source>
        <dbReference type="Proteomes" id="UP000193200"/>
    </source>
</evidence>